<dbReference type="EMBL" id="CP001683">
    <property type="protein sequence ID" value="ACU98869.1"/>
    <property type="molecule type" value="Genomic_DNA"/>
</dbReference>
<dbReference type="Proteomes" id="UP000000841">
    <property type="component" value="Chromosome"/>
</dbReference>
<dbReference type="KEGG" id="svi:Svir_39270"/>
<evidence type="ECO:0000313" key="2">
    <source>
        <dbReference type="EMBL" id="ACU98869.1"/>
    </source>
</evidence>
<proteinExistence type="predicted"/>
<name>C7MS13_SACVD</name>
<evidence type="ECO:0000256" key="1">
    <source>
        <dbReference type="SAM" id="Phobius"/>
    </source>
</evidence>
<keyword evidence="1" id="KW-1133">Transmembrane helix</keyword>
<reference evidence="2 3" key="1">
    <citation type="journal article" date="2009" name="Stand. Genomic Sci.">
        <title>Complete genome sequence of Saccharomonospora viridis type strain (P101).</title>
        <authorList>
            <person name="Pati A."/>
            <person name="Sikorski J."/>
            <person name="Nolan M."/>
            <person name="Lapidus A."/>
            <person name="Copeland A."/>
            <person name="Glavina Del Rio T."/>
            <person name="Lucas S."/>
            <person name="Chen F."/>
            <person name="Tice H."/>
            <person name="Pitluck S."/>
            <person name="Cheng J.F."/>
            <person name="Chertkov O."/>
            <person name="Brettin T."/>
            <person name="Han C."/>
            <person name="Detter J.C."/>
            <person name="Kuske C."/>
            <person name="Bruce D."/>
            <person name="Goodwin L."/>
            <person name="Chain P."/>
            <person name="D'haeseleer P."/>
            <person name="Chen A."/>
            <person name="Palaniappan K."/>
            <person name="Ivanova N."/>
            <person name="Mavromatis K."/>
            <person name="Mikhailova N."/>
            <person name="Rohde M."/>
            <person name="Tindall B.J."/>
            <person name="Goker M."/>
            <person name="Bristow J."/>
            <person name="Eisen J.A."/>
            <person name="Markowitz V."/>
            <person name="Hugenholtz P."/>
            <person name="Kyrpides N.C."/>
            <person name="Klenk H.P."/>
        </authorList>
    </citation>
    <scope>NUCLEOTIDE SEQUENCE [LARGE SCALE GENOMIC DNA]</scope>
    <source>
        <strain evidence="3">ATCC 15386 / DSM 43017 / JCM 3036 / NBRC 12207 / P101</strain>
    </source>
</reference>
<dbReference type="HOGENOM" id="CLU_1546510_0_0_11"/>
<dbReference type="AlphaFoldDB" id="C7MS13"/>
<accession>C7MS13</accession>
<gene>
    <name evidence="2" type="ordered locus">Svir_39270</name>
</gene>
<keyword evidence="3" id="KW-1185">Reference proteome</keyword>
<keyword evidence="1" id="KW-0812">Transmembrane</keyword>
<sequence length="191" mass="20049">MPVVGAHRVGTPLTGSLRFLRVTVVTVTVVVLAAVAHLVGGAPVPPSALFAGAALVLPSVHVVSRRRLSGRTLLLLLLAGQVVLHHVFSSAGSHHGVEPSILAPEMAGAHLAVTGVTAVLLARGEHLLWAVWSWFWRTVVVPARPPSPSTPVLTVRPRRRPRVFGGLLLLLTPVFRRGPPIESSPLAAVSG</sequence>
<evidence type="ECO:0000313" key="3">
    <source>
        <dbReference type="Proteomes" id="UP000000841"/>
    </source>
</evidence>
<dbReference type="eggNOG" id="ENOG5031K6M">
    <property type="taxonomic scope" value="Bacteria"/>
</dbReference>
<dbReference type="STRING" id="471857.Svir_39270"/>
<keyword evidence="1" id="KW-0472">Membrane</keyword>
<feature type="transmembrane region" description="Helical" evidence="1">
    <location>
        <begin position="20"/>
        <end position="40"/>
    </location>
</feature>
<organism evidence="2 3">
    <name type="scientific">Saccharomonospora viridis (strain ATCC 15386 / DSM 43017 / JCM 3036 / CCUG 5913 / NBRC 12207 / NCIMB 9602 / P101)</name>
    <name type="common">Thermoactinomyces viridis</name>
    <dbReference type="NCBI Taxonomy" id="471857"/>
    <lineage>
        <taxon>Bacteria</taxon>
        <taxon>Bacillati</taxon>
        <taxon>Actinomycetota</taxon>
        <taxon>Actinomycetes</taxon>
        <taxon>Pseudonocardiales</taxon>
        <taxon>Pseudonocardiaceae</taxon>
        <taxon>Saccharomonospora</taxon>
    </lineage>
</organism>
<protein>
    <submittedName>
        <fullName evidence="2">Uncharacterized protein</fullName>
    </submittedName>
</protein>
<feature type="transmembrane region" description="Helical" evidence="1">
    <location>
        <begin position="46"/>
        <end position="63"/>
    </location>
</feature>